<dbReference type="RefSeq" id="WP_161141085.1">
    <property type="nucleotide sequence ID" value="NZ_SPKJ01000047.1"/>
</dbReference>
<dbReference type="OrthoDB" id="1495896at2"/>
<dbReference type="InterPro" id="IPR018037">
    <property type="entry name" value="FixH_proteobacterial"/>
</dbReference>
<keyword evidence="1" id="KW-1133">Transmembrane helix</keyword>
<keyword evidence="1" id="KW-0812">Transmembrane</keyword>
<reference evidence="2" key="1">
    <citation type="submission" date="2019-03" db="EMBL/GenBank/DDBJ databases">
        <title>Afifella sp. nov., isolated from activated sludge.</title>
        <authorList>
            <person name="Li Q."/>
            <person name="Liu Y."/>
        </authorList>
    </citation>
    <scope>NUCLEOTIDE SEQUENCE</scope>
    <source>
        <strain evidence="2">L72</strain>
    </source>
</reference>
<sequence length="170" mass="18462">MTRLVRFFRLSEENPFTGWHMLAVTLLFFGTIITVNVFMAMAATSTFPGLSVANSYVSSQNYNELLAAARSQEQAGWNPVFAVRQGVLGFELHDAAGTPSLGLSVAAHVGRPGTEAQDREIAFAAAGAGYLAEAPLPPGRWEVDLEARRGDRLVFRETREIFVSQDGAGR</sequence>
<dbReference type="EMBL" id="SPKJ01000047">
    <property type="protein sequence ID" value="MYZ48737.1"/>
    <property type="molecule type" value="Genomic_DNA"/>
</dbReference>
<gene>
    <name evidence="2" type="ORF">E4O86_13555</name>
</gene>
<proteinExistence type="predicted"/>
<protein>
    <recommendedName>
        <fullName evidence="4">Nitrogen fixation protein FixH</fullName>
    </recommendedName>
</protein>
<dbReference type="InterPro" id="IPR008620">
    <property type="entry name" value="FixH"/>
</dbReference>
<keyword evidence="1" id="KW-0472">Membrane</keyword>
<dbReference type="AlphaFoldDB" id="A0A964T6D3"/>
<organism evidence="2 3">
    <name type="scientific">Propylenella binzhouense</name>
    <dbReference type="NCBI Taxonomy" id="2555902"/>
    <lineage>
        <taxon>Bacteria</taxon>
        <taxon>Pseudomonadati</taxon>
        <taxon>Pseudomonadota</taxon>
        <taxon>Alphaproteobacteria</taxon>
        <taxon>Hyphomicrobiales</taxon>
        <taxon>Propylenellaceae</taxon>
        <taxon>Propylenella</taxon>
    </lineage>
</organism>
<keyword evidence="3" id="KW-1185">Reference proteome</keyword>
<dbReference type="Proteomes" id="UP000773614">
    <property type="component" value="Unassembled WGS sequence"/>
</dbReference>
<evidence type="ECO:0000256" key="1">
    <source>
        <dbReference type="SAM" id="Phobius"/>
    </source>
</evidence>
<dbReference type="PIRSF" id="PIRSF011386">
    <property type="entry name" value="FixH"/>
    <property type="match status" value="1"/>
</dbReference>
<dbReference type="Pfam" id="PF05751">
    <property type="entry name" value="FixH"/>
    <property type="match status" value="1"/>
</dbReference>
<evidence type="ECO:0000313" key="2">
    <source>
        <dbReference type="EMBL" id="MYZ48737.1"/>
    </source>
</evidence>
<name>A0A964T6D3_9HYPH</name>
<feature type="transmembrane region" description="Helical" evidence="1">
    <location>
        <begin position="21"/>
        <end position="43"/>
    </location>
</feature>
<accession>A0A964T6D3</accession>
<evidence type="ECO:0008006" key="4">
    <source>
        <dbReference type="Google" id="ProtNLM"/>
    </source>
</evidence>
<comment type="caution">
    <text evidence="2">The sequence shown here is derived from an EMBL/GenBank/DDBJ whole genome shotgun (WGS) entry which is preliminary data.</text>
</comment>
<evidence type="ECO:0000313" key="3">
    <source>
        <dbReference type="Proteomes" id="UP000773614"/>
    </source>
</evidence>